<evidence type="ECO:0000313" key="3">
    <source>
        <dbReference type="EMBL" id="KXZ55541.1"/>
    </source>
</evidence>
<evidence type="ECO:0000256" key="2">
    <source>
        <dbReference type="SAM" id="Phobius"/>
    </source>
</evidence>
<evidence type="ECO:0000256" key="1">
    <source>
        <dbReference type="SAM" id="MobiDB-lite"/>
    </source>
</evidence>
<feature type="transmembrane region" description="Helical" evidence="2">
    <location>
        <begin position="639"/>
        <end position="658"/>
    </location>
</feature>
<name>A0A150H0C9_GONPE</name>
<proteinExistence type="predicted"/>
<feature type="compositionally biased region" description="Low complexity" evidence="1">
    <location>
        <begin position="159"/>
        <end position="169"/>
    </location>
</feature>
<comment type="caution">
    <text evidence="3">The sequence shown here is derived from an EMBL/GenBank/DDBJ whole genome shotgun (WGS) entry which is preliminary data.</text>
</comment>
<protein>
    <submittedName>
        <fullName evidence="3">Uncharacterized protein</fullName>
    </submittedName>
</protein>
<feature type="region of interest" description="Disordered" evidence="1">
    <location>
        <begin position="152"/>
        <end position="171"/>
    </location>
</feature>
<dbReference type="AlphaFoldDB" id="A0A150H0C9"/>
<organism evidence="3 4">
    <name type="scientific">Gonium pectorale</name>
    <name type="common">Green alga</name>
    <dbReference type="NCBI Taxonomy" id="33097"/>
    <lineage>
        <taxon>Eukaryota</taxon>
        <taxon>Viridiplantae</taxon>
        <taxon>Chlorophyta</taxon>
        <taxon>core chlorophytes</taxon>
        <taxon>Chlorophyceae</taxon>
        <taxon>CS clade</taxon>
        <taxon>Chlamydomonadales</taxon>
        <taxon>Volvocaceae</taxon>
        <taxon>Gonium</taxon>
    </lineage>
</organism>
<sequence>MLAAELASEAARMLPPPGGAALGGDNQVLVTLGGTLSYSVLYDTDAEAWVAQHDGRGAAALALMRSLGGPRGVLMEADRLAITVAAPWPTGGADQTAAWPLASIEAPYPRGGEYPARPQRDITEVSVLIRVAGEVAATLLAEKLRRLQARWEGGHEQQTEPQEPPQAEGHAQDAEWQLVANCLGRSLPVTVMDVQVHAASGGAAGGSAPAAGAVVSVRLHIRGIAQALLSTCCSLTVVSIELWCGIHEVAQAPAVLVLERSGSSITGDGEAMALVTELNSLTVPWVGPAGATGTAVATGVEGLEREPQDDVRMLVTDLGTLELYAVSQQLAGGCRGGVTASVPVPDSQLLPGSLDVSAGLRLLLSSSDGEQRRAIVLAGANLLSYAVLRGLPCIAATVRRALTTLGCSLEEADRLSAAAAGFSEDEAIGTSWPEPEPDCSPFVHAADVARDSAAHSVQDQGQESNYGAQGGGEGLPLVALAVLSGNIETVKQLLRWAGEEGLGAEWAMRRHKGRSPLQVAALAVWGEGADAGVAGADAKTLGPWAAYLAQVELLLQQLPRGTRLAGKGSSAGSAVLPCVAEKGTGASAAAGLGSTGVTPSSPRPPAAWGGRHPLLICLLGYPDPAHEAAFRRFTEPLEAQVAGCWVLLMCALLAVALLRQLRGGGGGDPAEAPVSLLFAWPYVVLAAGLALHP</sequence>
<evidence type="ECO:0000313" key="4">
    <source>
        <dbReference type="Proteomes" id="UP000075714"/>
    </source>
</evidence>
<keyword evidence="2" id="KW-0472">Membrane</keyword>
<keyword evidence="2" id="KW-1133">Transmembrane helix</keyword>
<keyword evidence="2" id="KW-0812">Transmembrane</keyword>
<gene>
    <name evidence="3" type="ORF">GPECTOR_2g1090</name>
</gene>
<dbReference type="EMBL" id="LSYV01000003">
    <property type="protein sequence ID" value="KXZ55541.1"/>
    <property type="molecule type" value="Genomic_DNA"/>
</dbReference>
<feature type="transmembrane region" description="Helical" evidence="2">
    <location>
        <begin position="670"/>
        <end position="691"/>
    </location>
</feature>
<keyword evidence="4" id="KW-1185">Reference proteome</keyword>
<dbReference type="Proteomes" id="UP000075714">
    <property type="component" value="Unassembled WGS sequence"/>
</dbReference>
<accession>A0A150H0C9</accession>
<reference evidence="4" key="1">
    <citation type="journal article" date="2016" name="Nat. Commun.">
        <title>The Gonium pectorale genome demonstrates co-option of cell cycle regulation during the evolution of multicellularity.</title>
        <authorList>
            <person name="Hanschen E.R."/>
            <person name="Marriage T.N."/>
            <person name="Ferris P.J."/>
            <person name="Hamaji T."/>
            <person name="Toyoda A."/>
            <person name="Fujiyama A."/>
            <person name="Neme R."/>
            <person name="Noguchi H."/>
            <person name="Minakuchi Y."/>
            <person name="Suzuki M."/>
            <person name="Kawai-Toyooka H."/>
            <person name="Smith D.R."/>
            <person name="Sparks H."/>
            <person name="Anderson J."/>
            <person name="Bakaric R."/>
            <person name="Luria V."/>
            <person name="Karger A."/>
            <person name="Kirschner M.W."/>
            <person name="Durand P.M."/>
            <person name="Michod R.E."/>
            <person name="Nozaki H."/>
            <person name="Olson B.J."/>
        </authorList>
    </citation>
    <scope>NUCLEOTIDE SEQUENCE [LARGE SCALE GENOMIC DNA]</scope>
    <source>
        <strain evidence="4">NIES-2863</strain>
    </source>
</reference>
<dbReference type="OrthoDB" id="552077at2759"/>